<gene>
    <name evidence="2" type="ORF">Q4Q39_01965</name>
</gene>
<dbReference type="Gene3D" id="3.20.20.140">
    <property type="entry name" value="Metal-dependent hydrolases"/>
    <property type="match status" value="1"/>
</dbReference>
<evidence type="ECO:0000256" key="1">
    <source>
        <dbReference type="SAM" id="Coils"/>
    </source>
</evidence>
<dbReference type="NCBIfam" id="NF045780">
    <property type="entry name" value="TrlF_fam_ATP"/>
    <property type="match status" value="1"/>
</dbReference>
<sequence length="940" mass="109185">MNKIYPKGSEWRKWDLHVHTPESSLNNGFGADWDEYIKQLFTRALQNEIAVIAITDYFTIEGYKKIKNEYLSNDAKLIELQFSEKQISEIKRILLLPNIEFRLDKLVQQNRVNFHVIFSNDVSIEDIDENFLQQLKIIYEGAPQEAGERRALTQKNLIALGTKLQEEHKEFRKHSSKLFTGMMNAVVSDETITDLLTSQPSIFKGKYLIVTPSDEDLSAVAWNNQGHHTRKVIIQKSDCLFSSNSKTRDWGLGKFNATSQEYIKEFKSLKPCIWGSDSHTYEELFVKNANKLCWIKADPTFEGLKQIIYEPEERVRISDRKPDEKKIYEVIDSLRFLDTSFTTDFIQCNQNMTAIIGGKSTGKSILLRSTAKTADVVEYEKRNKSAGIDEKRPVQGFEVIWKDGQVSSLDSSTNPDKRIIYIPQSYLNRVVDDGENTSDIDEIIQDVLLQKKDFKKWYDSLKERKKAISGKIEIAIKNLFENIGINIEKNRFKKELGDSDGIKKQIDKLTLDIKRLQEKSKVSEEDLDRFNRVTNLIKEKQANIDIITKDISRLKSLKEIYIDANESLIENIINDDLREEVLVLSKKKVESYKLDWQNLMSQKIESFNEKIKNLNNEIVVEEKGITDLRESLKDQNALNDLMKDKGKEEKILLNIIDIEKEINNSYAQIGKNVELLSELNADYYALYLEAKKSVNLSNFDDELSFDIVTRFKKDYFQESFVNKNFDGRTTRSKDYKYLTEYDFVSSEEHKKFLKEEAWKIIKNEIPKREGVSSKEAITSLFKNWFMHDFKVTYQNDDISDMSPGKKSFVLLRLLIDLDDSRCPILIDQPEDDLDNRSIYNQVVKFLRKRKKARQIIIVTHNPNLVLGADAELIVVANQNGEDTKNKAFTFEYVSGSIENSIEEDNTIKEVLYKRGIQEHICDVLEGGPEAFDKRKKKYNF</sequence>
<reference evidence="2" key="1">
    <citation type="submission" date="2023-07" db="EMBL/GenBank/DDBJ databases">
        <title>Two novel species in the genus Flavivirga.</title>
        <authorList>
            <person name="Kwon K."/>
        </authorList>
    </citation>
    <scope>NUCLEOTIDE SEQUENCE</scope>
    <source>
        <strain evidence="2">KACC 14157</strain>
    </source>
</reference>
<dbReference type="InterPro" id="IPR016195">
    <property type="entry name" value="Pol/histidinol_Pase-like"/>
</dbReference>
<feature type="coiled-coil region" evidence="1">
    <location>
        <begin position="597"/>
        <end position="631"/>
    </location>
</feature>
<evidence type="ECO:0000313" key="3">
    <source>
        <dbReference type="Proteomes" id="UP001176891"/>
    </source>
</evidence>
<dbReference type="SUPFAM" id="SSF89550">
    <property type="entry name" value="PHP domain-like"/>
    <property type="match status" value="1"/>
</dbReference>
<dbReference type="RefSeq" id="WP_303280678.1">
    <property type="nucleotide sequence ID" value="NZ_BAABCZ010000016.1"/>
</dbReference>
<comment type="caution">
    <text evidence="2">The sequence shown here is derived from an EMBL/GenBank/DDBJ whole genome shotgun (WGS) entry which is preliminary data.</text>
</comment>
<dbReference type="InterPro" id="IPR027417">
    <property type="entry name" value="P-loop_NTPase"/>
</dbReference>
<evidence type="ECO:0000313" key="2">
    <source>
        <dbReference type="EMBL" id="MDO5986157.1"/>
    </source>
</evidence>
<dbReference type="Gene3D" id="3.40.50.300">
    <property type="entry name" value="P-loop containing nucleotide triphosphate hydrolases"/>
    <property type="match status" value="1"/>
</dbReference>
<protein>
    <recommendedName>
        <fullName evidence="4">ATPase involved in DNA repair</fullName>
    </recommendedName>
</protein>
<dbReference type="EMBL" id="JAUOEM010000001">
    <property type="protein sequence ID" value="MDO5986157.1"/>
    <property type="molecule type" value="Genomic_DNA"/>
</dbReference>
<dbReference type="SUPFAM" id="SSF52540">
    <property type="entry name" value="P-loop containing nucleoside triphosphate hydrolases"/>
    <property type="match status" value="1"/>
</dbReference>
<proteinExistence type="predicted"/>
<accession>A0ABT8WX09</accession>
<organism evidence="2 3">
    <name type="scientific">Flavivirga amylovorans</name>
    <dbReference type="NCBI Taxonomy" id="870486"/>
    <lineage>
        <taxon>Bacteria</taxon>
        <taxon>Pseudomonadati</taxon>
        <taxon>Bacteroidota</taxon>
        <taxon>Flavobacteriia</taxon>
        <taxon>Flavobacteriales</taxon>
        <taxon>Flavobacteriaceae</taxon>
        <taxon>Flavivirga</taxon>
    </lineage>
</organism>
<name>A0ABT8WX09_9FLAO</name>
<feature type="coiled-coil region" evidence="1">
    <location>
        <begin position="499"/>
        <end position="533"/>
    </location>
</feature>
<evidence type="ECO:0008006" key="4">
    <source>
        <dbReference type="Google" id="ProtNLM"/>
    </source>
</evidence>
<dbReference type="InterPro" id="IPR054787">
    <property type="entry name" value="TrlF_ATPase"/>
</dbReference>
<keyword evidence="1" id="KW-0175">Coiled coil</keyword>
<keyword evidence="3" id="KW-1185">Reference proteome</keyword>
<dbReference type="Proteomes" id="UP001176891">
    <property type="component" value="Unassembled WGS sequence"/>
</dbReference>